<comment type="cofactor">
    <cofactor evidence="2">
        <name>Mn(2+)</name>
        <dbReference type="ChEBI" id="CHEBI:29035"/>
    </cofactor>
    <text evidence="2">The Mn(2+) ion enhances activity.</text>
</comment>
<feature type="binding site" evidence="2">
    <location>
        <position position="157"/>
    </location>
    <ligand>
        <name>Mn(2+)</name>
        <dbReference type="ChEBI" id="CHEBI:29035"/>
        <label>2</label>
    </ligand>
</feature>
<dbReference type="AlphaFoldDB" id="A0A839IS91"/>
<dbReference type="SUPFAM" id="SSF53187">
    <property type="entry name" value="Zn-dependent exopeptidases"/>
    <property type="match status" value="1"/>
</dbReference>
<keyword evidence="4" id="KW-1185">Reference proteome</keyword>
<dbReference type="InterPro" id="IPR002933">
    <property type="entry name" value="Peptidase_M20"/>
</dbReference>
<dbReference type="EMBL" id="JACJFM010000016">
    <property type="protein sequence ID" value="MBB1487530.1"/>
    <property type="molecule type" value="Genomic_DNA"/>
</dbReference>
<dbReference type="NCBIfam" id="TIGR01891">
    <property type="entry name" value="amidohydrolases"/>
    <property type="match status" value="1"/>
</dbReference>
<feature type="binding site" evidence="2">
    <location>
        <position position="349"/>
    </location>
    <ligand>
        <name>Mn(2+)</name>
        <dbReference type="ChEBI" id="CHEBI:29035"/>
        <label>2</label>
    </ligand>
</feature>
<feature type="binding site" evidence="2">
    <location>
        <position position="131"/>
    </location>
    <ligand>
        <name>Mn(2+)</name>
        <dbReference type="ChEBI" id="CHEBI:29035"/>
        <label>2</label>
    </ligand>
</feature>
<name>A0A839IS91_9GAMM</name>
<dbReference type="InterPro" id="IPR036264">
    <property type="entry name" value="Bact_exopeptidase_dim_dom"/>
</dbReference>
<organism evidence="3 4">
    <name type="scientific">Oceanospirillum sediminis</name>
    <dbReference type="NCBI Taxonomy" id="2760088"/>
    <lineage>
        <taxon>Bacteria</taxon>
        <taxon>Pseudomonadati</taxon>
        <taxon>Pseudomonadota</taxon>
        <taxon>Gammaproteobacteria</taxon>
        <taxon>Oceanospirillales</taxon>
        <taxon>Oceanospirillaceae</taxon>
        <taxon>Oceanospirillum</taxon>
    </lineage>
</organism>
<accession>A0A839IS91</accession>
<dbReference type="Proteomes" id="UP000565262">
    <property type="component" value="Unassembled WGS sequence"/>
</dbReference>
<evidence type="ECO:0000256" key="2">
    <source>
        <dbReference type="PIRSR" id="PIRSR005962-1"/>
    </source>
</evidence>
<proteinExistence type="predicted"/>
<dbReference type="SUPFAM" id="SSF55031">
    <property type="entry name" value="Bacterial exopeptidase dimerisation domain"/>
    <property type="match status" value="1"/>
</dbReference>
<dbReference type="PANTHER" id="PTHR11014:SF169">
    <property type="entry name" value="CLAN MH, FAMILY M20, PEPTIDASE T-LIKE METALLOPEPTIDASE"/>
    <property type="match status" value="1"/>
</dbReference>
<evidence type="ECO:0000313" key="4">
    <source>
        <dbReference type="Proteomes" id="UP000565262"/>
    </source>
</evidence>
<sequence length="381" mass="41403">MSQTPSPFALVRQELHQHPELSNQEARTAERIKQHFTKMKPDQIFENLGGHGLAFLFKGANPGPVTLIRCELDALPIQEINDLPYKSCIDGVSHKCGHDGHMAIVTALGNFLSGNKPENGSVICLFQPAEETGAGAIRVVEDETFSQLKPDFCFALHNLPGKPMGQVLCKPGTFNCASRGMIIRLTGKTSHAAHPEDGISPAIAMSHLIEGLTRLPDTMTGFNLVTVVHASLGEIAFGTSPADAVVMATLRTTTNEAMNMLVAHACQLAEQQAKAEKLSVSIEWEDVFGASVNTDTGYQHVMRACQAVGVEAITMEEGFRWSEDFGIFTEVSEGAMFALGSGEHSPQLHNPDYDFPDELIPTGFAVFREIIRGINGFEDKR</sequence>
<feature type="binding site" evidence="2">
    <location>
        <position position="96"/>
    </location>
    <ligand>
        <name>Mn(2+)</name>
        <dbReference type="ChEBI" id="CHEBI:29035"/>
        <label>2</label>
    </ligand>
</feature>
<dbReference type="InterPro" id="IPR017439">
    <property type="entry name" value="Amidohydrolase"/>
</dbReference>
<feature type="binding site" evidence="2">
    <location>
        <position position="98"/>
    </location>
    <ligand>
        <name>Mn(2+)</name>
        <dbReference type="ChEBI" id="CHEBI:29035"/>
        <label>2</label>
    </ligand>
</feature>
<gene>
    <name evidence="3" type="ORF">H4O21_13015</name>
</gene>
<dbReference type="RefSeq" id="WP_182809311.1">
    <property type="nucleotide sequence ID" value="NZ_JACJFM010000016.1"/>
</dbReference>
<protein>
    <submittedName>
        <fullName evidence="3">Amidohydrolase</fullName>
    </submittedName>
</protein>
<keyword evidence="2" id="KW-0464">Manganese</keyword>
<keyword evidence="1 3" id="KW-0378">Hydrolase</keyword>
<keyword evidence="2" id="KW-0479">Metal-binding</keyword>
<dbReference type="Pfam" id="PF01546">
    <property type="entry name" value="Peptidase_M20"/>
    <property type="match status" value="1"/>
</dbReference>
<evidence type="ECO:0000313" key="3">
    <source>
        <dbReference type="EMBL" id="MBB1487530.1"/>
    </source>
</evidence>
<dbReference type="Gene3D" id="3.40.630.10">
    <property type="entry name" value="Zn peptidases"/>
    <property type="match status" value="1"/>
</dbReference>
<dbReference type="Gene3D" id="3.30.70.360">
    <property type="match status" value="1"/>
</dbReference>
<evidence type="ECO:0000256" key="1">
    <source>
        <dbReference type="ARBA" id="ARBA00022801"/>
    </source>
</evidence>
<dbReference type="GO" id="GO:0016787">
    <property type="term" value="F:hydrolase activity"/>
    <property type="evidence" value="ECO:0007669"/>
    <property type="project" value="UniProtKB-KW"/>
</dbReference>
<reference evidence="3 4" key="1">
    <citation type="submission" date="2020-08" db="EMBL/GenBank/DDBJ databases">
        <title>Oceanospirillum sp. nov. isolated from marine sediment.</title>
        <authorList>
            <person name="Ji X."/>
        </authorList>
    </citation>
    <scope>NUCLEOTIDE SEQUENCE [LARGE SCALE GENOMIC DNA]</scope>
    <source>
        <strain evidence="3 4">D5</strain>
    </source>
</reference>
<comment type="caution">
    <text evidence="3">The sequence shown here is derived from an EMBL/GenBank/DDBJ whole genome shotgun (WGS) entry which is preliminary data.</text>
</comment>
<dbReference type="PANTHER" id="PTHR11014">
    <property type="entry name" value="PEPTIDASE M20 FAMILY MEMBER"/>
    <property type="match status" value="1"/>
</dbReference>
<dbReference type="GO" id="GO:0046872">
    <property type="term" value="F:metal ion binding"/>
    <property type="evidence" value="ECO:0007669"/>
    <property type="project" value="UniProtKB-KW"/>
</dbReference>
<dbReference type="PIRSF" id="PIRSF005962">
    <property type="entry name" value="Pept_M20D_amidohydro"/>
    <property type="match status" value="1"/>
</dbReference>